<gene>
    <name evidence="2" type="ORF">ACFSKP_07215</name>
</gene>
<dbReference type="RefSeq" id="WP_250427703.1">
    <property type="nucleotide sequence ID" value="NZ_JALPRR010000001.1"/>
</dbReference>
<name>A0ABW5CYF0_9BACT</name>
<evidence type="ECO:0000313" key="2">
    <source>
        <dbReference type="EMBL" id="MFD2246040.1"/>
    </source>
</evidence>
<dbReference type="Pfam" id="PF17263">
    <property type="entry name" value="DUF5329"/>
    <property type="match status" value="1"/>
</dbReference>
<keyword evidence="3" id="KW-1185">Reference proteome</keyword>
<evidence type="ECO:0000313" key="3">
    <source>
        <dbReference type="Proteomes" id="UP001597374"/>
    </source>
</evidence>
<dbReference type="InterPro" id="IPR035242">
    <property type="entry name" value="DUF5329"/>
</dbReference>
<sequence length="134" mass="14975">MFRVMFFAIVALAGFTPLQHVTAQQSNKATTQPVSTTTLSEDQKIDMLLNYIRGLKGATCIRNGSQHDPAEAADHLQVKREKHASEVKTAEEFIQHLATKSSMSGEYYTVKMPDGQVVRLGDLLKRELKRIEGK</sequence>
<proteinExistence type="predicted"/>
<dbReference type="EMBL" id="JBHUIM010000001">
    <property type="protein sequence ID" value="MFD2246040.1"/>
    <property type="molecule type" value="Genomic_DNA"/>
</dbReference>
<dbReference type="Proteomes" id="UP001597374">
    <property type="component" value="Unassembled WGS sequence"/>
</dbReference>
<organism evidence="2 3">
    <name type="scientific">Pontibacter ruber</name>
    <dbReference type="NCBI Taxonomy" id="1343895"/>
    <lineage>
        <taxon>Bacteria</taxon>
        <taxon>Pseudomonadati</taxon>
        <taxon>Bacteroidota</taxon>
        <taxon>Cytophagia</taxon>
        <taxon>Cytophagales</taxon>
        <taxon>Hymenobacteraceae</taxon>
        <taxon>Pontibacter</taxon>
    </lineage>
</organism>
<protein>
    <submittedName>
        <fullName evidence="2">DUF5329 family protein</fullName>
    </submittedName>
</protein>
<evidence type="ECO:0000256" key="1">
    <source>
        <dbReference type="SAM" id="SignalP"/>
    </source>
</evidence>
<reference evidence="3" key="1">
    <citation type="journal article" date="2019" name="Int. J. Syst. Evol. Microbiol.">
        <title>The Global Catalogue of Microorganisms (GCM) 10K type strain sequencing project: providing services to taxonomists for standard genome sequencing and annotation.</title>
        <authorList>
            <consortium name="The Broad Institute Genomics Platform"/>
            <consortium name="The Broad Institute Genome Sequencing Center for Infectious Disease"/>
            <person name="Wu L."/>
            <person name="Ma J."/>
        </authorList>
    </citation>
    <scope>NUCLEOTIDE SEQUENCE [LARGE SCALE GENOMIC DNA]</scope>
    <source>
        <strain evidence="3">CGMCC 4.1782</strain>
    </source>
</reference>
<accession>A0ABW5CYF0</accession>
<comment type="caution">
    <text evidence="2">The sequence shown here is derived from an EMBL/GenBank/DDBJ whole genome shotgun (WGS) entry which is preliminary data.</text>
</comment>
<keyword evidence="1" id="KW-0732">Signal</keyword>
<feature type="signal peptide" evidence="1">
    <location>
        <begin position="1"/>
        <end position="23"/>
    </location>
</feature>
<feature type="chain" id="PRO_5045969197" evidence="1">
    <location>
        <begin position="24"/>
        <end position="134"/>
    </location>
</feature>